<dbReference type="Proteomes" id="UP000189883">
    <property type="component" value="Chromosome"/>
</dbReference>
<dbReference type="CDD" id="cd02966">
    <property type="entry name" value="TlpA_like_family"/>
    <property type="match status" value="1"/>
</dbReference>
<dbReference type="PROSITE" id="PS51352">
    <property type="entry name" value="THIOREDOXIN_2"/>
    <property type="match status" value="1"/>
</dbReference>
<keyword evidence="2" id="KW-0201">Cytochrome c-type biogenesis</keyword>
<feature type="domain" description="Thioredoxin" evidence="5">
    <location>
        <begin position="325"/>
        <end position="461"/>
    </location>
</feature>
<protein>
    <submittedName>
        <fullName evidence="6">Thiol-disulfide oxidoreductase ResA</fullName>
    </submittedName>
</protein>
<dbReference type="InterPro" id="IPR013766">
    <property type="entry name" value="Thioredoxin_domain"/>
</dbReference>
<evidence type="ECO:0000313" key="7">
    <source>
        <dbReference type="Proteomes" id="UP000189883"/>
    </source>
</evidence>
<dbReference type="InterPro" id="IPR050553">
    <property type="entry name" value="Thioredoxin_ResA/DsbE_sf"/>
</dbReference>
<reference evidence="6 7" key="1">
    <citation type="submission" date="2015-06" db="EMBL/GenBank/DDBJ databases">
        <title>R. anatipestifer strain HXb2 is the most virulent strain so far, and the genome sequence would help us uncover the pathogenesis.</title>
        <authorList>
            <person name="Hu Q."/>
            <person name="Qi J."/>
            <person name="Bo H."/>
            <person name="Liu G."/>
            <person name="Tao M."/>
            <person name="Ding Y."/>
            <person name="Xue Y."/>
        </authorList>
    </citation>
    <scope>NUCLEOTIDE SEQUENCE [LARGE SCALE GENOMIC DNA]</scope>
    <source>
        <strain evidence="6 7">HXb2</strain>
    </source>
</reference>
<dbReference type="Gene3D" id="3.40.30.10">
    <property type="entry name" value="Glutaredoxin"/>
    <property type="match status" value="1"/>
</dbReference>
<name>A0A1S7DQC2_RIEAN</name>
<evidence type="ECO:0000313" key="6">
    <source>
        <dbReference type="EMBL" id="AQY21319.1"/>
    </source>
</evidence>
<accession>A0A1S7DQC2</accession>
<dbReference type="AlphaFoldDB" id="A0A1S7DQC2"/>
<evidence type="ECO:0000256" key="2">
    <source>
        <dbReference type="ARBA" id="ARBA00022748"/>
    </source>
</evidence>
<dbReference type="InterPro" id="IPR013740">
    <property type="entry name" value="Redoxin"/>
</dbReference>
<keyword evidence="4" id="KW-0676">Redox-active center</keyword>
<dbReference type="PANTHER" id="PTHR42852">
    <property type="entry name" value="THIOL:DISULFIDE INTERCHANGE PROTEIN DSBE"/>
    <property type="match status" value="1"/>
</dbReference>
<dbReference type="InterPro" id="IPR036249">
    <property type="entry name" value="Thioredoxin-like_sf"/>
</dbReference>
<gene>
    <name evidence="6" type="primary">resA</name>
    <name evidence="6" type="ORF">AB406_0360</name>
</gene>
<proteinExistence type="predicted"/>
<dbReference type="RefSeq" id="WP_014938309.1">
    <property type="nucleotide sequence ID" value="NZ_JAMXWK010000001.1"/>
</dbReference>
<dbReference type="GO" id="GO:0017004">
    <property type="term" value="P:cytochrome complex assembly"/>
    <property type="evidence" value="ECO:0007669"/>
    <property type="project" value="UniProtKB-KW"/>
</dbReference>
<dbReference type="PANTHER" id="PTHR42852:SF6">
    <property type="entry name" value="THIOL:DISULFIDE INTERCHANGE PROTEIN DSBE"/>
    <property type="match status" value="1"/>
</dbReference>
<evidence type="ECO:0000256" key="4">
    <source>
        <dbReference type="ARBA" id="ARBA00023284"/>
    </source>
</evidence>
<dbReference type="SUPFAM" id="SSF52833">
    <property type="entry name" value="Thioredoxin-like"/>
    <property type="match status" value="1"/>
</dbReference>
<sequence>MDIISTQEELKLKGYNTYNYSKKLIENSMSFFIFALMKKTILLGGIFLHGITSAQFKVNIEAPDTFSNQEVILYTLNGSKDYIAGKTKKSNGKWSYTIPNSYIGMMRAYFPENSKSFSFISENKDVSVKLDTDNSTINKINFLDEANSTMQYLIKEKQKKERVLPVLVQIRDIYNDNSPFNEALKLEIKKLEQNDIKDYSNHPFISYYWDNVKYTNREIPKTTDDYINFLANTGELLETSSLLKSTLINFISSVPRNQVISHTDALLDKVNIESPRGQTILSELLNIFDAYGLDAEKDKYYQQASNLKCSINKNLEGRLEAMKSTMVGSSFKDYTFSKSVINTKSKKLSDIKSNKKLILFWSSECPHCVSELPLILENYNKLKSNNIEVIGLSLDTNAESYQETVKNLPWINDSELKGWNSSYTETYNINATPSYFLLDSNNKILSKPSSFGAFLQENNLK</sequence>
<dbReference type="EMBL" id="CP011859">
    <property type="protein sequence ID" value="AQY21319.1"/>
    <property type="molecule type" value="Genomic_DNA"/>
</dbReference>
<dbReference type="GO" id="GO:0030313">
    <property type="term" value="C:cell envelope"/>
    <property type="evidence" value="ECO:0007669"/>
    <property type="project" value="UniProtKB-SubCell"/>
</dbReference>
<evidence type="ECO:0000256" key="1">
    <source>
        <dbReference type="ARBA" id="ARBA00004196"/>
    </source>
</evidence>
<keyword evidence="3" id="KW-1015">Disulfide bond</keyword>
<dbReference type="Pfam" id="PF08534">
    <property type="entry name" value="Redoxin"/>
    <property type="match status" value="1"/>
</dbReference>
<comment type="subcellular location">
    <subcellularLocation>
        <location evidence="1">Cell envelope</location>
    </subcellularLocation>
</comment>
<evidence type="ECO:0000256" key="3">
    <source>
        <dbReference type="ARBA" id="ARBA00023157"/>
    </source>
</evidence>
<evidence type="ECO:0000259" key="5">
    <source>
        <dbReference type="PROSITE" id="PS51352"/>
    </source>
</evidence>
<organism evidence="6 7">
    <name type="scientific">Riemerella anatipestifer</name>
    <name type="common">Moraxella anatipestifer</name>
    <dbReference type="NCBI Taxonomy" id="34085"/>
    <lineage>
        <taxon>Bacteria</taxon>
        <taxon>Pseudomonadati</taxon>
        <taxon>Bacteroidota</taxon>
        <taxon>Flavobacteriia</taxon>
        <taxon>Flavobacteriales</taxon>
        <taxon>Weeksellaceae</taxon>
        <taxon>Riemerella</taxon>
    </lineage>
</organism>